<dbReference type="SUPFAM" id="SSF56672">
    <property type="entry name" value="DNA/RNA polymerases"/>
    <property type="match status" value="1"/>
</dbReference>
<evidence type="ECO:0000313" key="1">
    <source>
        <dbReference type="EMBL" id="PVH93579.1"/>
    </source>
</evidence>
<accession>A0A2V1D8T7</accession>
<dbReference type="InterPro" id="IPR043502">
    <property type="entry name" value="DNA/RNA_pol_sf"/>
</dbReference>
<organism evidence="1 2">
    <name type="scientific">Periconia macrospinosa</name>
    <dbReference type="NCBI Taxonomy" id="97972"/>
    <lineage>
        <taxon>Eukaryota</taxon>
        <taxon>Fungi</taxon>
        <taxon>Dikarya</taxon>
        <taxon>Ascomycota</taxon>
        <taxon>Pezizomycotina</taxon>
        <taxon>Dothideomycetes</taxon>
        <taxon>Pleosporomycetidae</taxon>
        <taxon>Pleosporales</taxon>
        <taxon>Massarineae</taxon>
        <taxon>Periconiaceae</taxon>
        <taxon>Periconia</taxon>
    </lineage>
</organism>
<dbReference type="OrthoDB" id="3863715at2759"/>
<gene>
    <name evidence="1" type="ORF">DM02DRAFT_541272</name>
</gene>
<keyword evidence="2" id="KW-1185">Reference proteome</keyword>
<protein>
    <submittedName>
        <fullName evidence="1">Uncharacterized protein</fullName>
    </submittedName>
</protein>
<evidence type="ECO:0000313" key="2">
    <source>
        <dbReference type="Proteomes" id="UP000244855"/>
    </source>
</evidence>
<dbReference type="InterPro" id="IPR043128">
    <property type="entry name" value="Rev_trsase/Diguanyl_cyclase"/>
</dbReference>
<dbReference type="Gene3D" id="3.30.70.270">
    <property type="match status" value="1"/>
</dbReference>
<dbReference type="AlphaFoldDB" id="A0A2V1D8T7"/>
<dbReference type="Proteomes" id="UP000244855">
    <property type="component" value="Unassembled WGS sequence"/>
</dbReference>
<feature type="non-terminal residue" evidence="1">
    <location>
        <position position="1"/>
    </location>
</feature>
<sequence>VIFFTFKAKLLYKLIRKGADWKWGADQQLAMRVLKTAVTSAPALVTINYKLG</sequence>
<reference evidence="1 2" key="1">
    <citation type="journal article" date="2018" name="Sci. Rep.">
        <title>Comparative genomics provides insights into the lifestyle and reveals functional heterogeneity of dark septate endophytic fungi.</title>
        <authorList>
            <person name="Knapp D.G."/>
            <person name="Nemeth J.B."/>
            <person name="Barry K."/>
            <person name="Hainaut M."/>
            <person name="Henrissat B."/>
            <person name="Johnson J."/>
            <person name="Kuo A."/>
            <person name="Lim J.H.P."/>
            <person name="Lipzen A."/>
            <person name="Nolan M."/>
            <person name="Ohm R.A."/>
            <person name="Tamas L."/>
            <person name="Grigoriev I.V."/>
            <person name="Spatafora J.W."/>
            <person name="Nagy L.G."/>
            <person name="Kovacs G.M."/>
        </authorList>
    </citation>
    <scope>NUCLEOTIDE SEQUENCE [LARGE SCALE GENOMIC DNA]</scope>
    <source>
        <strain evidence="1 2">DSE2036</strain>
    </source>
</reference>
<proteinExistence type="predicted"/>
<dbReference type="EMBL" id="KZ805580">
    <property type="protein sequence ID" value="PVH93579.1"/>
    <property type="molecule type" value="Genomic_DNA"/>
</dbReference>
<name>A0A2V1D8T7_9PLEO</name>